<evidence type="ECO:0000256" key="1">
    <source>
        <dbReference type="SAM" id="MobiDB-lite"/>
    </source>
</evidence>
<keyword evidence="3" id="KW-1185">Reference proteome</keyword>
<reference evidence="2 3" key="1">
    <citation type="journal article" date="2012" name="Genome Biol.">
        <title>Genome and low-iron response of an oceanic diatom adapted to chronic iron limitation.</title>
        <authorList>
            <person name="Lommer M."/>
            <person name="Specht M."/>
            <person name="Roy A.S."/>
            <person name="Kraemer L."/>
            <person name="Andreson R."/>
            <person name="Gutowska M.A."/>
            <person name="Wolf J."/>
            <person name="Bergner S.V."/>
            <person name="Schilhabel M.B."/>
            <person name="Klostermeier U.C."/>
            <person name="Beiko R.G."/>
            <person name="Rosenstiel P."/>
            <person name="Hippler M."/>
            <person name="Laroche J."/>
        </authorList>
    </citation>
    <scope>NUCLEOTIDE SEQUENCE [LARGE SCALE GENOMIC DNA]</scope>
    <source>
        <strain evidence="2 3">CCMP1005</strain>
    </source>
</reference>
<dbReference type="AlphaFoldDB" id="K0SED7"/>
<gene>
    <name evidence="2" type="ORF">THAOC_14755</name>
</gene>
<feature type="non-terminal residue" evidence="2">
    <location>
        <position position="1"/>
    </location>
</feature>
<protein>
    <submittedName>
        <fullName evidence="2">Uncharacterized protein</fullName>
    </submittedName>
</protein>
<sequence>AKAPATAIIENARESFIFVLGLTFGRLCDCPPSPSTEGQSEEGMGTESLWPGNADGPLTTRGAVWAGTCREFAGEKLHVFGARLFSRLFCALSERNRRIDDRSAATSHAES</sequence>
<accession>K0SED7</accession>
<organism evidence="2 3">
    <name type="scientific">Thalassiosira oceanica</name>
    <name type="common">Marine diatom</name>
    <dbReference type="NCBI Taxonomy" id="159749"/>
    <lineage>
        <taxon>Eukaryota</taxon>
        <taxon>Sar</taxon>
        <taxon>Stramenopiles</taxon>
        <taxon>Ochrophyta</taxon>
        <taxon>Bacillariophyta</taxon>
        <taxon>Coscinodiscophyceae</taxon>
        <taxon>Thalassiosirophycidae</taxon>
        <taxon>Thalassiosirales</taxon>
        <taxon>Thalassiosiraceae</taxon>
        <taxon>Thalassiosira</taxon>
    </lineage>
</organism>
<name>K0SED7_THAOC</name>
<feature type="region of interest" description="Disordered" evidence="1">
    <location>
        <begin position="32"/>
        <end position="53"/>
    </location>
</feature>
<evidence type="ECO:0000313" key="2">
    <source>
        <dbReference type="EMBL" id="EJK64503.1"/>
    </source>
</evidence>
<dbReference type="Proteomes" id="UP000266841">
    <property type="component" value="Unassembled WGS sequence"/>
</dbReference>
<dbReference type="EMBL" id="AGNL01017182">
    <property type="protein sequence ID" value="EJK64503.1"/>
    <property type="molecule type" value="Genomic_DNA"/>
</dbReference>
<comment type="caution">
    <text evidence="2">The sequence shown here is derived from an EMBL/GenBank/DDBJ whole genome shotgun (WGS) entry which is preliminary data.</text>
</comment>
<proteinExistence type="predicted"/>
<evidence type="ECO:0000313" key="3">
    <source>
        <dbReference type="Proteomes" id="UP000266841"/>
    </source>
</evidence>